<organism evidence="2 3">
    <name type="scientific">Nostoc flagelliforme CCNUN1</name>
    <dbReference type="NCBI Taxonomy" id="2038116"/>
    <lineage>
        <taxon>Bacteria</taxon>
        <taxon>Bacillati</taxon>
        <taxon>Cyanobacteriota</taxon>
        <taxon>Cyanophyceae</taxon>
        <taxon>Nostocales</taxon>
        <taxon>Nostocaceae</taxon>
        <taxon>Nostoc</taxon>
    </lineage>
</organism>
<sequence>MQNPPNELNPSEQKLPEAPEQVEVSDASGGLRLRLSPQPEWSRTHSAKTPSVRTSQSAINTGINAEPLSTQISENVTIMQVASPLPEAEAGNDKTVLQRLPNPSPQDSPFSVLVNHVSLSPQKPGVVERIGSSSQPTRTVEVVSFTPNTIAQFSLENDSKNLNAAGVAVVQNHDNTIVQYSDSVIQNLTDRTIVQYSDSAIHNLADRTIYQTRLTLSTELDQTVLQFGMRQSPQSSTATIVPKNRAYVQIFHPSIFRDMFRASGSFTSRFISITGQFFDSIWRKIDLKQLQSRFHLGRQLAVAKTLKQSSSSHINRSTHNVMVSEEPPSSEQYQKKLRELDLCRLSFAKELARNGKFRNAIAMAEQISETSHFFKDAQMLIQSWK</sequence>
<evidence type="ECO:0000313" key="2">
    <source>
        <dbReference type="EMBL" id="AUB42173.1"/>
    </source>
</evidence>
<reference evidence="2 3" key="1">
    <citation type="submission" date="2017-11" db="EMBL/GenBank/DDBJ databases">
        <title>Complete genome of a free-living desiccation-tolerant cyanobacterium and its photosynthetic adaptation to extreme terrestrial habitat.</title>
        <authorList>
            <person name="Shang J."/>
        </authorList>
    </citation>
    <scope>NUCLEOTIDE SEQUENCE [LARGE SCALE GENOMIC DNA]</scope>
    <source>
        <strain evidence="2 3">CCNUN1</strain>
    </source>
</reference>
<gene>
    <name evidence="2" type="ORF">COO91_08280</name>
</gene>
<feature type="region of interest" description="Disordered" evidence="1">
    <location>
        <begin position="1"/>
        <end position="58"/>
    </location>
</feature>
<proteinExistence type="predicted"/>
<protein>
    <submittedName>
        <fullName evidence="2">Uncharacterized protein</fullName>
    </submittedName>
</protein>
<dbReference type="RefSeq" id="WP_100902296.1">
    <property type="nucleotide sequence ID" value="NZ_CP024785.1"/>
</dbReference>
<accession>A0A2K8T3K8</accession>
<feature type="compositionally biased region" description="Polar residues" evidence="1">
    <location>
        <begin position="1"/>
        <end position="12"/>
    </location>
</feature>
<keyword evidence="3" id="KW-1185">Reference proteome</keyword>
<dbReference type="Proteomes" id="UP000232003">
    <property type="component" value="Chromosome"/>
</dbReference>
<evidence type="ECO:0000313" key="3">
    <source>
        <dbReference type="Proteomes" id="UP000232003"/>
    </source>
</evidence>
<evidence type="ECO:0000256" key="1">
    <source>
        <dbReference type="SAM" id="MobiDB-lite"/>
    </source>
</evidence>
<dbReference type="KEGG" id="nfl:COO91_08280"/>
<feature type="compositionally biased region" description="Polar residues" evidence="1">
    <location>
        <begin position="47"/>
        <end position="58"/>
    </location>
</feature>
<dbReference type="AlphaFoldDB" id="A0A2K8T3K8"/>
<dbReference type="EMBL" id="CP024785">
    <property type="protein sequence ID" value="AUB42173.1"/>
    <property type="molecule type" value="Genomic_DNA"/>
</dbReference>
<name>A0A2K8T3K8_9NOSO</name>